<sequence>MSGANESRPLSCPPTVRRLARSASAVFGRGRGGSRCALPCCDLRTRIQERAETSLWSIKRSTKNTKTLQNLPDLPVPILEAAAALELKVGPPRDAAAPRAGAGHRRVTVLDVVAALSGGLVDEGDGRVTVVETRPSRWCMCGGEGGGDTLAGRCGGGGGGGVSGRGGPRESPRNTAGSCTAAGPGTAQGRDRGSTVDKSGARVECMSPDGAVAASGDDAHAGSGPRWARRTGERLLEAEAGRGTEAGSRDVTVAHSGWWCCRLFRVNVRGGEAGRGGVGRGGAGCGALPPASRRVHHGARGAGVGLNYGNLHRCSARRLAVWPNIFHSRAPRSRRSETPLANNTSSQIFTAIRKLCTRRLKRRLGLTEHDEADTKDH</sequence>
<dbReference type="EMBL" id="VSRR010009684">
    <property type="protein sequence ID" value="MPC50712.1"/>
    <property type="molecule type" value="Genomic_DNA"/>
</dbReference>
<evidence type="ECO:0000313" key="2">
    <source>
        <dbReference type="EMBL" id="MPC50712.1"/>
    </source>
</evidence>
<keyword evidence="3" id="KW-1185">Reference proteome</keyword>
<dbReference type="AlphaFoldDB" id="A0A5B7FVX6"/>
<comment type="caution">
    <text evidence="2">The sequence shown here is derived from an EMBL/GenBank/DDBJ whole genome shotgun (WGS) entry which is preliminary data.</text>
</comment>
<organism evidence="2 3">
    <name type="scientific">Portunus trituberculatus</name>
    <name type="common">Swimming crab</name>
    <name type="synonym">Neptunus trituberculatus</name>
    <dbReference type="NCBI Taxonomy" id="210409"/>
    <lineage>
        <taxon>Eukaryota</taxon>
        <taxon>Metazoa</taxon>
        <taxon>Ecdysozoa</taxon>
        <taxon>Arthropoda</taxon>
        <taxon>Crustacea</taxon>
        <taxon>Multicrustacea</taxon>
        <taxon>Malacostraca</taxon>
        <taxon>Eumalacostraca</taxon>
        <taxon>Eucarida</taxon>
        <taxon>Decapoda</taxon>
        <taxon>Pleocyemata</taxon>
        <taxon>Brachyura</taxon>
        <taxon>Eubrachyura</taxon>
        <taxon>Portunoidea</taxon>
        <taxon>Portunidae</taxon>
        <taxon>Portuninae</taxon>
        <taxon>Portunus</taxon>
    </lineage>
</organism>
<evidence type="ECO:0000256" key="1">
    <source>
        <dbReference type="SAM" id="MobiDB-lite"/>
    </source>
</evidence>
<feature type="compositionally biased region" description="Low complexity" evidence="1">
    <location>
        <begin position="207"/>
        <end position="224"/>
    </location>
</feature>
<accession>A0A5B7FVX6</accession>
<evidence type="ECO:0000313" key="3">
    <source>
        <dbReference type="Proteomes" id="UP000324222"/>
    </source>
</evidence>
<feature type="compositionally biased region" description="Basic and acidic residues" evidence="1">
    <location>
        <begin position="189"/>
        <end position="201"/>
    </location>
</feature>
<gene>
    <name evidence="2" type="ORF">E2C01_044541</name>
</gene>
<dbReference type="Proteomes" id="UP000324222">
    <property type="component" value="Unassembled WGS sequence"/>
</dbReference>
<reference evidence="2 3" key="1">
    <citation type="submission" date="2019-05" db="EMBL/GenBank/DDBJ databases">
        <title>Another draft genome of Portunus trituberculatus and its Hox gene families provides insights of decapod evolution.</title>
        <authorList>
            <person name="Jeong J.-H."/>
            <person name="Song I."/>
            <person name="Kim S."/>
            <person name="Choi T."/>
            <person name="Kim D."/>
            <person name="Ryu S."/>
            <person name="Kim W."/>
        </authorList>
    </citation>
    <scope>NUCLEOTIDE SEQUENCE [LARGE SCALE GENOMIC DNA]</scope>
    <source>
        <tissue evidence="2">Muscle</tissue>
    </source>
</reference>
<name>A0A5B7FVX6_PORTR</name>
<protein>
    <submittedName>
        <fullName evidence="2">Uncharacterized protein</fullName>
    </submittedName>
</protein>
<feature type="region of interest" description="Disordered" evidence="1">
    <location>
        <begin position="159"/>
        <end position="231"/>
    </location>
</feature>
<proteinExistence type="predicted"/>